<name>A0A1C3RKB1_9PROT</name>
<dbReference type="Pfam" id="PF07228">
    <property type="entry name" value="SpoIIE"/>
    <property type="match status" value="1"/>
</dbReference>
<dbReference type="Gene3D" id="2.130.10.10">
    <property type="entry name" value="YVTN repeat-like/Quinoprotein amine dehydrogenase"/>
    <property type="match status" value="3"/>
</dbReference>
<organism evidence="4 5">
    <name type="scientific">Candidatus Terasakiella magnetica</name>
    <dbReference type="NCBI Taxonomy" id="1867952"/>
    <lineage>
        <taxon>Bacteria</taxon>
        <taxon>Pseudomonadati</taxon>
        <taxon>Pseudomonadota</taxon>
        <taxon>Alphaproteobacteria</taxon>
        <taxon>Rhodospirillales</taxon>
        <taxon>Terasakiellaceae</taxon>
        <taxon>Terasakiella</taxon>
    </lineage>
</organism>
<dbReference type="EMBL" id="FLYE01000046">
    <property type="protein sequence ID" value="SCA57760.1"/>
    <property type="molecule type" value="Genomic_DNA"/>
</dbReference>
<feature type="domain" description="PPM-type phosphatase" evidence="3">
    <location>
        <begin position="873"/>
        <end position="1099"/>
    </location>
</feature>
<dbReference type="InterPro" id="IPR001932">
    <property type="entry name" value="PPM-type_phosphatase-like_dom"/>
</dbReference>
<gene>
    <name evidence="4" type="ORF">MTBPR1_70032</name>
</gene>
<dbReference type="Pfam" id="PF07495">
    <property type="entry name" value="Y_Y_Y"/>
    <property type="match status" value="1"/>
</dbReference>
<keyword evidence="2" id="KW-0812">Transmembrane</keyword>
<dbReference type="InterPro" id="IPR015943">
    <property type="entry name" value="WD40/YVTN_repeat-like_dom_sf"/>
</dbReference>
<dbReference type="InterPro" id="IPR036457">
    <property type="entry name" value="PPM-type-like_dom_sf"/>
</dbReference>
<accession>A0A1C3RKB1</accession>
<dbReference type="Gene3D" id="3.60.40.10">
    <property type="entry name" value="PPM-type phosphatase domain"/>
    <property type="match status" value="1"/>
</dbReference>
<dbReference type="STRING" id="1867952.MTBPR1_70032"/>
<dbReference type="OrthoDB" id="9778496at2"/>
<protein>
    <recommendedName>
        <fullName evidence="3">PPM-type phosphatase domain-containing protein</fullName>
    </recommendedName>
</protein>
<keyword evidence="2" id="KW-1133">Transmembrane helix</keyword>
<evidence type="ECO:0000256" key="1">
    <source>
        <dbReference type="ARBA" id="ARBA00022553"/>
    </source>
</evidence>
<sequence length="1100" mass="124249">MFIKYLWIVVFSISLGFVSKTHAYEFGNDHYPFEIEFKPAFDIGGQPVFSMLQDSDGFVWFGSFFSGAVRFDGNKTKNLITGKNGISSKYVSQLFEDKAGNIWIGTNDGLNLYDKSTNKITIFKHDPNQQNTIVNNSFNNSAQTIAEDTNGNIWLGTQDGVSVYNVKNNNFTNFRHNPKLENSLPGNDIFSLHIDTNENVWVAAKDAGLAKINSKTHHITRIIHNPKDLASLPFNDIYSIAQTQEILWFGTKENGLIKFNTTTGKYETIQYTSKKNSPVPQMWIWKIVPLKSGKLALIDATQNVGLVIFDPNHNTFETFKQSYGLATNTIHGVLEDATGILWVVHSSGKVDKFDPNARKFKLVNIGKNGLSSDSVMPIYEDNRGDVWIGHFGSGLDHIDKETGTFRSFKPDTSQKTSLPHGYPSGMYQDGNNFYVSTAAGITLFDRDKGAVIQRLTENTFLYDFQQDANNPELLWASGWIQGLCSFNKKTYESKCTLHDPDDLNTPANNSALQNIRDTKKPNHIYLATWGGGMDRFDTVTKTFKHYQHKLDDPKSISSNSVYDVFIDRNDTFWVATQSGLNKFNRENGTFDHIKGHSGFNNAIIHNILQDDNGYLWMGTSIGLVKFDPEKENLVDIFTKEDGLHSHNFFATSKLKDSNGKLWFGGFGGLNIVEPKSITKNKVSPRVFLTSLSSGGAPIETKMSLERLNEIQLNWDRNIIEFSYVALNFTNSQQNQYKYKLEGYDKDWFNAGSIRNGRYVALPGGTYVLRIKGSNNDGVWSQKEQEVALKIIVATPPWMRWWAIIIYVALLAVLLIAIYQIKMRATRQYQTRLEKDIQDRTKMLSDAYGTISESIEYASSIQRSLLPKDMYLKQDLDDYFVIWEPRDIVGGDLYWYRRCEGGFLIILADCTGHGVPGAFMTMLTTGGLDRGLRTHPDGDPAKIISSINRSIQHSLSQHQGEGESDDGLELGVCRIHYGSNTLTYAGARFSLLKFNGDDCTEVKGDKTGIGYRHVDIDRNFTLHDVPICEGDTFTMFSDGITDQVGGERRRGFGKKRLKQLLLSVQDQPMQNQRDTILEVFSDFQGDEKRRDDLSVISFKLK</sequence>
<dbReference type="Gene3D" id="2.60.40.10">
    <property type="entry name" value="Immunoglobulins"/>
    <property type="match status" value="1"/>
</dbReference>
<proteinExistence type="predicted"/>
<dbReference type="PANTHER" id="PTHR43547">
    <property type="entry name" value="TWO-COMPONENT HISTIDINE KINASE"/>
    <property type="match status" value="1"/>
</dbReference>
<dbReference type="RefSeq" id="WP_069189778.1">
    <property type="nucleotide sequence ID" value="NZ_FLYE01000046.1"/>
</dbReference>
<dbReference type="PANTHER" id="PTHR43547:SF2">
    <property type="entry name" value="HYBRID SIGNAL TRANSDUCTION HISTIDINE KINASE C"/>
    <property type="match status" value="1"/>
</dbReference>
<keyword evidence="1" id="KW-0597">Phosphoprotein</keyword>
<evidence type="ECO:0000313" key="5">
    <source>
        <dbReference type="Proteomes" id="UP000231658"/>
    </source>
</evidence>
<keyword evidence="5" id="KW-1185">Reference proteome</keyword>
<evidence type="ECO:0000259" key="3">
    <source>
        <dbReference type="SMART" id="SM00331"/>
    </source>
</evidence>
<dbReference type="Proteomes" id="UP000231658">
    <property type="component" value="Unassembled WGS sequence"/>
</dbReference>
<dbReference type="AlphaFoldDB" id="A0A1C3RKB1"/>
<dbReference type="InterPro" id="IPR013783">
    <property type="entry name" value="Ig-like_fold"/>
</dbReference>
<dbReference type="SUPFAM" id="SSF63829">
    <property type="entry name" value="Calcium-dependent phosphotriesterase"/>
    <property type="match status" value="3"/>
</dbReference>
<dbReference type="InterPro" id="IPR011110">
    <property type="entry name" value="Reg_prop"/>
</dbReference>
<dbReference type="SMART" id="SM00331">
    <property type="entry name" value="PP2C_SIG"/>
    <property type="match status" value="1"/>
</dbReference>
<dbReference type="InterPro" id="IPR011123">
    <property type="entry name" value="Y_Y_Y"/>
</dbReference>
<keyword evidence="2" id="KW-0472">Membrane</keyword>
<dbReference type="Pfam" id="PF07494">
    <property type="entry name" value="Reg_prop"/>
    <property type="match status" value="4"/>
</dbReference>
<reference evidence="4 5" key="1">
    <citation type="submission" date="2016-07" db="EMBL/GenBank/DDBJ databases">
        <authorList>
            <person name="Lefevre C.T."/>
        </authorList>
    </citation>
    <scope>NUCLEOTIDE SEQUENCE [LARGE SCALE GENOMIC DNA]</scope>
    <source>
        <strain evidence="4">PR1</strain>
    </source>
</reference>
<evidence type="ECO:0000256" key="2">
    <source>
        <dbReference type="SAM" id="Phobius"/>
    </source>
</evidence>
<feature type="transmembrane region" description="Helical" evidence="2">
    <location>
        <begin position="797"/>
        <end position="818"/>
    </location>
</feature>
<evidence type="ECO:0000313" key="4">
    <source>
        <dbReference type="EMBL" id="SCA57760.1"/>
    </source>
</evidence>
<dbReference type="GO" id="GO:0000155">
    <property type="term" value="F:phosphorelay sensor kinase activity"/>
    <property type="evidence" value="ECO:0007669"/>
    <property type="project" value="TreeGrafter"/>
</dbReference>